<dbReference type="RefSeq" id="WP_100424271.1">
    <property type="nucleotide sequence ID" value="NZ_PGEX01000001.1"/>
</dbReference>
<gene>
    <name evidence="1" type="ORF">BGX16_0060</name>
</gene>
<evidence type="ECO:0000313" key="1">
    <source>
        <dbReference type="EMBL" id="PJJ40151.1"/>
    </source>
</evidence>
<evidence type="ECO:0000313" key="2">
    <source>
        <dbReference type="Proteomes" id="UP000231134"/>
    </source>
</evidence>
<comment type="caution">
    <text evidence="1">The sequence shown here is derived from an EMBL/GenBank/DDBJ whole genome shotgun (WGS) entry which is preliminary data.</text>
</comment>
<protein>
    <submittedName>
        <fullName evidence="1">Uncharacterized protein</fullName>
    </submittedName>
</protein>
<accession>A0A2M9A357</accession>
<keyword evidence="2" id="KW-1185">Reference proteome</keyword>
<dbReference type="AlphaFoldDB" id="A0A2M9A357"/>
<name>A0A2M9A357_9BACT</name>
<organism evidence="1 2">
    <name type="scientific">Hallerella succinigenes</name>
    <dbReference type="NCBI Taxonomy" id="1896222"/>
    <lineage>
        <taxon>Bacteria</taxon>
        <taxon>Pseudomonadati</taxon>
        <taxon>Fibrobacterota</taxon>
        <taxon>Fibrobacteria</taxon>
        <taxon>Fibrobacterales</taxon>
        <taxon>Fibrobacteraceae</taxon>
        <taxon>Hallerella</taxon>
    </lineage>
</organism>
<dbReference type="Proteomes" id="UP000231134">
    <property type="component" value="Unassembled WGS sequence"/>
</dbReference>
<sequence>MSISSVDVIEKGMRCLSENMGAMETELFIATLLRERFDYTKWRSSLVDSVKTFADLDKFVKSSCGVTKFSGNPKVVL</sequence>
<reference evidence="1 2" key="1">
    <citation type="submission" date="2017-11" db="EMBL/GenBank/DDBJ databases">
        <title>Animal gut microbial communities from fecal samples from Wisconsin, USA.</title>
        <authorList>
            <person name="Neumann A."/>
        </authorList>
    </citation>
    <scope>NUCLEOTIDE SEQUENCE [LARGE SCALE GENOMIC DNA]</scope>
    <source>
        <strain evidence="1 2">UWS3</strain>
    </source>
</reference>
<proteinExistence type="predicted"/>
<dbReference type="OrthoDB" id="361711at2"/>
<dbReference type="EMBL" id="PGEX01000001">
    <property type="protein sequence ID" value="PJJ40151.1"/>
    <property type="molecule type" value="Genomic_DNA"/>
</dbReference>